<dbReference type="OrthoDB" id="7069043at2"/>
<reference evidence="1 2" key="1">
    <citation type="submission" date="2017-05" db="EMBL/GenBank/DDBJ databases">
        <title>Acinetobacter populi ANC 5415 (= PBJ7), whole genome shotgun sequencing project.</title>
        <authorList>
            <person name="Nemec A."/>
            <person name="Radolfova-Krizova L."/>
        </authorList>
    </citation>
    <scope>NUCLEOTIDE SEQUENCE [LARGE SCALE GENOMIC DNA]</scope>
    <source>
        <strain evidence="1 2">PBJ7</strain>
    </source>
</reference>
<sequence>MAYTALDPETRDKQTIEWFIKNRIKQGLCEVCESVMDIRAQYSSNRPAHLYHPKNTACPTKFENHKRYEHLTARHFDKSHGLIIRQEVQQNLFNIYLACSAIIGKNILFDTFKKLLSEASKKKIWDYKGISLNYIPYILLSLNEGFFEAKFRNEETNKYEETKFFIALEPGIKFFDDLWIDANQKKMIWKIAKNGQPLEKLKIQGELVIIPNWFKRFQQSVGL</sequence>
<gene>
    <name evidence="1" type="ORF">CAP51_07805</name>
</gene>
<dbReference type="Proteomes" id="UP000196536">
    <property type="component" value="Unassembled WGS sequence"/>
</dbReference>
<proteinExistence type="predicted"/>
<name>A0A1Z9YZK1_9GAMM</name>
<evidence type="ECO:0000313" key="1">
    <source>
        <dbReference type="EMBL" id="OUY07640.1"/>
    </source>
</evidence>
<dbReference type="AlphaFoldDB" id="A0A1Z9YZK1"/>
<keyword evidence="2" id="KW-1185">Reference proteome</keyword>
<dbReference type="EMBL" id="NEXX01000002">
    <property type="protein sequence ID" value="OUY07640.1"/>
    <property type="molecule type" value="Genomic_DNA"/>
</dbReference>
<evidence type="ECO:0000313" key="2">
    <source>
        <dbReference type="Proteomes" id="UP000196536"/>
    </source>
</evidence>
<accession>A0A1Z9YZK1</accession>
<protein>
    <submittedName>
        <fullName evidence="1">Uncharacterized protein</fullName>
    </submittedName>
</protein>
<organism evidence="1 2">
    <name type="scientific">Acinetobacter populi</name>
    <dbReference type="NCBI Taxonomy" id="1582270"/>
    <lineage>
        <taxon>Bacteria</taxon>
        <taxon>Pseudomonadati</taxon>
        <taxon>Pseudomonadota</taxon>
        <taxon>Gammaproteobacteria</taxon>
        <taxon>Moraxellales</taxon>
        <taxon>Moraxellaceae</taxon>
        <taxon>Acinetobacter</taxon>
    </lineage>
</organism>
<comment type="caution">
    <text evidence="1">The sequence shown here is derived from an EMBL/GenBank/DDBJ whole genome shotgun (WGS) entry which is preliminary data.</text>
</comment>
<dbReference type="RefSeq" id="WP_087620188.1">
    <property type="nucleotide sequence ID" value="NZ_NEXX01000002.1"/>
</dbReference>